<keyword evidence="2 3" id="KW-0378">Hydrolase</keyword>
<reference evidence="4 5" key="1">
    <citation type="journal article" date="2016" name="Nat. Commun.">
        <title>Thousands of microbial genomes shed light on interconnected biogeochemical processes in an aquifer system.</title>
        <authorList>
            <person name="Anantharaman K."/>
            <person name="Brown C.T."/>
            <person name="Hug L.A."/>
            <person name="Sharon I."/>
            <person name="Castelle C.J."/>
            <person name="Probst A.J."/>
            <person name="Thomas B.C."/>
            <person name="Singh A."/>
            <person name="Wilkins M.J."/>
            <person name="Karaoz U."/>
            <person name="Brodie E.L."/>
            <person name="Williams K.H."/>
            <person name="Hubbard S.S."/>
            <person name="Banfield J.F."/>
        </authorList>
    </citation>
    <scope>NUCLEOTIDE SEQUENCE [LARGE SCALE GENOMIC DNA]</scope>
</reference>
<dbReference type="PANTHER" id="PTHR11067">
    <property type="entry name" value="INOSINE TRIPHOSPHATE PYROPHOSPHATASE/HAM1 PROTEIN"/>
    <property type="match status" value="1"/>
</dbReference>
<dbReference type="Pfam" id="PF01725">
    <property type="entry name" value="Ham1p_like"/>
    <property type="match status" value="1"/>
</dbReference>
<comment type="caution">
    <text evidence="4">The sequence shown here is derived from an EMBL/GenBank/DDBJ whole genome shotgun (WGS) entry which is preliminary data.</text>
</comment>
<evidence type="ECO:0000256" key="2">
    <source>
        <dbReference type="ARBA" id="ARBA00022801"/>
    </source>
</evidence>
<evidence type="ECO:0000313" key="4">
    <source>
        <dbReference type="EMBL" id="OGM33022.1"/>
    </source>
</evidence>
<dbReference type="GO" id="GO:0009143">
    <property type="term" value="P:nucleoside triphosphate catabolic process"/>
    <property type="evidence" value="ECO:0007669"/>
    <property type="project" value="InterPro"/>
</dbReference>
<evidence type="ECO:0000313" key="5">
    <source>
        <dbReference type="Proteomes" id="UP000177169"/>
    </source>
</evidence>
<dbReference type="SUPFAM" id="SSF52972">
    <property type="entry name" value="ITPase-like"/>
    <property type="match status" value="1"/>
</dbReference>
<name>A0A1F7Z0F7_9BACT</name>
<dbReference type="InterPro" id="IPR002637">
    <property type="entry name" value="RdgB/HAM1"/>
</dbReference>
<dbReference type="GO" id="GO:0047429">
    <property type="term" value="F:nucleoside triphosphate diphosphatase activity"/>
    <property type="evidence" value="ECO:0007669"/>
    <property type="project" value="InterPro"/>
</dbReference>
<accession>A0A1F7Z0F7</accession>
<dbReference type="STRING" id="1802505.A3D01_04215"/>
<dbReference type="CDD" id="cd00515">
    <property type="entry name" value="HAM1"/>
    <property type="match status" value="1"/>
</dbReference>
<dbReference type="AlphaFoldDB" id="A0A1F7Z0F7"/>
<evidence type="ECO:0000256" key="3">
    <source>
        <dbReference type="RuleBase" id="RU003781"/>
    </source>
</evidence>
<organism evidence="4 5">
    <name type="scientific">Candidatus Woesebacteria bacterium RIFCSPHIGHO2_02_FULL_39_13</name>
    <dbReference type="NCBI Taxonomy" id="1802505"/>
    <lineage>
        <taxon>Bacteria</taxon>
        <taxon>Candidatus Woeseibacteriota</taxon>
    </lineage>
</organism>
<dbReference type="GO" id="GO:0005737">
    <property type="term" value="C:cytoplasm"/>
    <property type="evidence" value="ECO:0007669"/>
    <property type="project" value="TreeGrafter"/>
</dbReference>
<dbReference type="Proteomes" id="UP000177169">
    <property type="component" value="Unassembled WGS sequence"/>
</dbReference>
<dbReference type="EMBL" id="MGGR01000025">
    <property type="protein sequence ID" value="OGM33022.1"/>
    <property type="molecule type" value="Genomic_DNA"/>
</dbReference>
<protein>
    <submittedName>
        <fullName evidence="4">Non-canonical purine NTP pyrophosphatase, RdgB/HAM1 family</fullName>
    </submittedName>
</protein>
<comment type="similarity">
    <text evidence="1 3">Belongs to the HAM1 NTPase family.</text>
</comment>
<dbReference type="Gene3D" id="3.90.950.10">
    <property type="match status" value="1"/>
</dbReference>
<evidence type="ECO:0000256" key="1">
    <source>
        <dbReference type="ARBA" id="ARBA00008023"/>
    </source>
</evidence>
<dbReference type="InterPro" id="IPR029001">
    <property type="entry name" value="ITPase-like_fam"/>
</dbReference>
<proteinExistence type="inferred from homology"/>
<dbReference type="NCBIfam" id="TIGR00042">
    <property type="entry name" value="RdgB/HAM1 family non-canonical purine NTP pyrophosphatase"/>
    <property type="match status" value="1"/>
</dbReference>
<dbReference type="PANTHER" id="PTHR11067:SF9">
    <property type="entry name" value="INOSINE TRIPHOSPHATE PYROPHOSPHATASE"/>
    <property type="match status" value="1"/>
</dbReference>
<sequence>MLVFVRKIYFATTNEGKLAEARKILGIKIQSVSLEIDEIQSLDPVEVAVKKAISYYEALKKPIFVEDVSFSIVTLGNLPGPYIDAFMKALSNEGIVKLLKGKKERGVVAQATVVYVDGKQKPEVFVGKVDGKIAEEPKGTGFGWDPIFIPNGETRTFGEMALEEKNQYSMRAKALKKFKNWLQNAKI</sequence>
<gene>
    <name evidence="4" type="ORF">A3D01_04215</name>
</gene>